<proteinExistence type="predicted"/>
<organism evidence="2 3">
    <name type="scientific">Actinacidiphila bryophytorum</name>
    <dbReference type="NCBI Taxonomy" id="1436133"/>
    <lineage>
        <taxon>Bacteria</taxon>
        <taxon>Bacillati</taxon>
        <taxon>Actinomycetota</taxon>
        <taxon>Actinomycetes</taxon>
        <taxon>Kitasatosporales</taxon>
        <taxon>Streptomycetaceae</taxon>
        <taxon>Actinacidiphila</taxon>
    </lineage>
</organism>
<comment type="caution">
    <text evidence="2">The sequence shown here is derived from an EMBL/GenBank/DDBJ whole genome shotgun (WGS) entry which is preliminary data.</text>
</comment>
<protein>
    <recommendedName>
        <fullName evidence="4">DUF393 domain-containing protein</fullName>
    </recommendedName>
</protein>
<evidence type="ECO:0000313" key="2">
    <source>
        <dbReference type="EMBL" id="CAG7601007.1"/>
    </source>
</evidence>
<accession>A0A9W4E1V0</accession>
<evidence type="ECO:0000256" key="1">
    <source>
        <dbReference type="SAM" id="MobiDB-lite"/>
    </source>
</evidence>
<dbReference type="EMBL" id="CAJVAX010000001">
    <property type="protein sequence ID" value="CAG7601007.1"/>
    <property type="molecule type" value="Genomic_DNA"/>
</dbReference>
<dbReference type="RefSeq" id="WP_205044472.1">
    <property type="nucleotide sequence ID" value="NZ_CAJVAX010000001.1"/>
</dbReference>
<reference evidence="2" key="1">
    <citation type="submission" date="2021-06" db="EMBL/GenBank/DDBJ databases">
        <authorList>
            <person name="Arsene-Ploetze F."/>
        </authorList>
    </citation>
    <scope>NUCLEOTIDE SEQUENCE</scope>
    <source>
        <strain evidence="2">SBRY1</strain>
    </source>
</reference>
<sequence length="179" mass="18972">MAAPRPPAAQTAPVARREPLRGLTVLYDPHCRVCAFVGGWLAGQRKLIPLRLVPVGSGQARRLFPALDHDGATRREITAVGDAGQVYVGDSAWVVCLWALADHRALAHAMSTPSGRRLARAAMLGVAKYRNAQAPEASPRTEPARTPWVYSGDGGWTARPPEPPEACADGCAPPGRGSP</sequence>
<evidence type="ECO:0000313" key="3">
    <source>
        <dbReference type="Proteomes" id="UP001153328"/>
    </source>
</evidence>
<dbReference type="GO" id="GO:0015035">
    <property type="term" value="F:protein-disulfide reductase activity"/>
    <property type="evidence" value="ECO:0007669"/>
    <property type="project" value="InterPro"/>
</dbReference>
<evidence type="ECO:0008006" key="4">
    <source>
        <dbReference type="Google" id="ProtNLM"/>
    </source>
</evidence>
<dbReference type="Proteomes" id="UP001153328">
    <property type="component" value="Unassembled WGS sequence"/>
</dbReference>
<dbReference type="Pfam" id="PF04134">
    <property type="entry name" value="DCC1-like"/>
    <property type="match status" value="1"/>
</dbReference>
<name>A0A9W4E1V0_9ACTN</name>
<keyword evidence="3" id="KW-1185">Reference proteome</keyword>
<feature type="region of interest" description="Disordered" evidence="1">
    <location>
        <begin position="132"/>
        <end position="179"/>
    </location>
</feature>
<gene>
    <name evidence="2" type="ORF">SBRY_10378</name>
</gene>
<dbReference type="InterPro" id="IPR007263">
    <property type="entry name" value="DCC1-like"/>
</dbReference>
<dbReference type="AlphaFoldDB" id="A0A9W4E1V0"/>